<dbReference type="Proteomes" id="UP000553632">
    <property type="component" value="Unassembled WGS sequence"/>
</dbReference>
<protein>
    <submittedName>
        <fullName evidence="2">Uncharacterized protein</fullName>
    </submittedName>
</protein>
<gene>
    <name evidence="3" type="ORF">FOZ62_007510</name>
    <name evidence="2" type="ORF">FOZ63_033874</name>
</gene>
<evidence type="ECO:0000313" key="3">
    <source>
        <dbReference type="EMBL" id="KAF4751263.1"/>
    </source>
</evidence>
<comment type="caution">
    <text evidence="2">The sequence shown here is derived from an EMBL/GenBank/DDBJ whole genome shotgun (WGS) entry which is preliminary data.</text>
</comment>
<feature type="chain" id="PRO_5036205844" evidence="1">
    <location>
        <begin position="40"/>
        <end position="287"/>
    </location>
</feature>
<dbReference type="EMBL" id="JABANO010008502">
    <property type="protein sequence ID" value="KAF4748437.1"/>
    <property type="molecule type" value="Genomic_DNA"/>
</dbReference>
<reference evidence="4 5" key="1">
    <citation type="submission" date="2020-04" db="EMBL/GenBank/DDBJ databases">
        <title>Perkinsus olseni comparative genomics.</title>
        <authorList>
            <person name="Bogema D.R."/>
        </authorList>
    </citation>
    <scope>NUCLEOTIDE SEQUENCE [LARGE SCALE GENOMIC DNA]</scope>
    <source>
        <strain evidence="3">ATCC PRA-205</strain>
        <strain evidence="2 4">ATCC PRA-207</strain>
    </source>
</reference>
<name>A0A7J6TUJ0_PEROL</name>
<evidence type="ECO:0000313" key="5">
    <source>
        <dbReference type="Proteomes" id="UP000574390"/>
    </source>
</evidence>
<feature type="signal peptide" evidence="1">
    <location>
        <begin position="1"/>
        <end position="39"/>
    </location>
</feature>
<organism evidence="2 4">
    <name type="scientific">Perkinsus olseni</name>
    <name type="common">Perkinsus atlanticus</name>
    <dbReference type="NCBI Taxonomy" id="32597"/>
    <lineage>
        <taxon>Eukaryota</taxon>
        <taxon>Sar</taxon>
        <taxon>Alveolata</taxon>
        <taxon>Perkinsozoa</taxon>
        <taxon>Perkinsea</taxon>
        <taxon>Perkinsida</taxon>
        <taxon>Perkinsidae</taxon>
        <taxon>Perkinsus</taxon>
    </lineage>
</organism>
<proteinExistence type="predicted"/>
<accession>A0A7J6TUJ0</accession>
<evidence type="ECO:0000313" key="4">
    <source>
        <dbReference type="Proteomes" id="UP000553632"/>
    </source>
</evidence>
<dbReference type="Proteomes" id="UP000574390">
    <property type="component" value="Unassembled WGS sequence"/>
</dbReference>
<keyword evidence="4" id="KW-1185">Reference proteome</keyword>
<sequence length="287" mass="31043">MKMFSQIAHFDTSTELMTACRLDFRLALLVLPLLQAVSSARPRRFGDISERTTFHTVQLPRTAEGLVASPSAFSSPVGCSPKVRSVVEYYCVSGTYSVGNQLDLTINLNLFDVKVPTKSVTMGMRTTLNQGNATTIVGLAGGRATILKKSLIIFLLDGEITAETSGGGKGAYDSELSAHVSDIDLKGQLKLVAGSKSITEYNYSLPGYVYAGDLFDMGMVGTVVKGREDPDGPGANATFLIIMDTIEGSLFDWRIYAGLMIDFWIFPSAPVIHVETDIVNDVLHIKV</sequence>
<evidence type="ECO:0000256" key="1">
    <source>
        <dbReference type="SAM" id="SignalP"/>
    </source>
</evidence>
<dbReference type="EMBL" id="JABANM010003208">
    <property type="protein sequence ID" value="KAF4751263.1"/>
    <property type="molecule type" value="Genomic_DNA"/>
</dbReference>
<evidence type="ECO:0000313" key="2">
    <source>
        <dbReference type="EMBL" id="KAF4748437.1"/>
    </source>
</evidence>
<keyword evidence="1" id="KW-0732">Signal</keyword>
<dbReference type="AlphaFoldDB" id="A0A7J6TUJ0"/>